<dbReference type="PROSITE" id="PS51779">
    <property type="entry name" value="POTRA"/>
    <property type="match status" value="1"/>
</dbReference>
<dbReference type="GO" id="GO:0098046">
    <property type="term" value="C:type V protein secretion system complex"/>
    <property type="evidence" value="ECO:0007669"/>
    <property type="project" value="TreeGrafter"/>
</dbReference>
<evidence type="ECO:0000256" key="6">
    <source>
        <dbReference type="ARBA" id="ARBA00022927"/>
    </source>
</evidence>
<dbReference type="GO" id="GO:0008320">
    <property type="term" value="F:protein transmembrane transporter activity"/>
    <property type="evidence" value="ECO:0007669"/>
    <property type="project" value="TreeGrafter"/>
</dbReference>
<dbReference type="GeneID" id="57293158"/>
<name>B6XIU6_9GAMM</name>
<reference evidence="11 12" key="2">
    <citation type="submission" date="2008-10" db="EMBL/GenBank/DDBJ databases">
        <authorList>
            <person name="Fulton L."/>
            <person name="Clifton S."/>
            <person name="Fulton B."/>
            <person name="Xu J."/>
            <person name="Minx P."/>
            <person name="Pepin K.H."/>
            <person name="Johnson M."/>
            <person name="Bhonagiri V."/>
            <person name="Nash W.E."/>
            <person name="Mardis E.R."/>
            <person name="Wilson R.K."/>
        </authorList>
    </citation>
    <scope>NUCLEOTIDE SEQUENCE [LARGE SCALE GENOMIC DNA]</scope>
    <source>
        <strain evidence="11 12">DSM 30120</strain>
    </source>
</reference>
<keyword evidence="4" id="KW-1134">Transmembrane beta strand</keyword>
<keyword evidence="9" id="KW-0732">Signal</keyword>
<dbReference type="Pfam" id="PF17287">
    <property type="entry name" value="POTRA_3"/>
    <property type="match status" value="1"/>
</dbReference>
<dbReference type="EMBL" id="ABXW01000062">
    <property type="protein sequence ID" value="EEB44483.1"/>
    <property type="molecule type" value="Genomic_DNA"/>
</dbReference>
<evidence type="ECO:0000256" key="5">
    <source>
        <dbReference type="ARBA" id="ARBA00022692"/>
    </source>
</evidence>
<dbReference type="Pfam" id="PF03865">
    <property type="entry name" value="ShlB"/>
    <property type="match status" value="1"/>
</dbReference>
<evidence type="ECO:0000313" key="11">
    <source>
        <dbReference type="EMBL" id="EEB44483.1"/>
    </source>
</evidence>
<dbReference type="InterPro" id="IPR035251">
    <property type="entry name" value="ShlB_POTRA"/>
</dbReference>
<dbReference type="InterPro" id="IPR027282">
    <property type="entry name" value="TPS"/>
</dbReference>
<keyword evidence="3" id="KW-0813">Transport</keyword>
<feature type="domain" description="POTRA" evidence="10">
    <location>
        <begin position="80"/>
        <end position="156"/>
    </location>
</feature>
<comment type="caution">
    <text evidence="11">The sequence shown here is derived from an EMBL/GenBank/DDBJ whole genome shotgun (WGS) entry which is preliminary data.</text>
</comment>
<evidence type="ECO:0000256" key="1">
    <source>
        <dbReference type="ARBA" id="ARBA00004442"/>
    </source>
</evidence>
<evidence type="ECO:0000256" key="8">
    <source>
        <dbReference type="ARBA" id="ARBA00023237"/>
    </source>
</evidence>
<reference evidence="11 12" key="1">
    <citation type="submission" date="2008-10" db="EMBL/GenBank/DDBJ databases">
        <title>Draft genome sequence of Providencia alcalifaciens (DSM 30120).</title>
        <authorList>
            <person name="Sudarsanam P."/>
            <person name="Ley R."/>
            <person name="Guruge J."/>
            <person name="Turnbaugh P.J."/>
            <person name="Mahowald M."/>
            <person name="Liep D."/>
            <person name="Gordon J."/>
        </authorList>
    </citation>
    <scope>NUCLEOTIDE SEQUENCE [LARGE SCALE GENOMIC DNA]</scope>
    <source>
        <strain evidence="11 12">DSM 30120</strain>
    </source>
</reference>
<dbReference type="PANTHER" id="PTHR34597:SF3">
    <property type="entry name" value="OUTER MEMBRANE TRANSPORTER CDIB"/>
    <property type="match status" value="1"/>
</dbReference>
<dbReference type="RefSeq" id="WP_006660218.1">
    <property type="nucleotide sequence ID" value="NZ_ABXW01000062.1"/>
</dbReference>
<dbReference type="InterPro" id="IPR005565">
    <property type="entry name" value="Hemolysn_activator_HlyB_C"/>
</dbReference>
<comment type="subcellular location">
    <subcellularLocation>
        <location evidence="1">Cell outer membrane</location>
    </subcellularLocation>
</comment>
<dbReference type="InterPro" id="IPR051544">
    <property type="entry name" value="TPS_OM_transporter"/>
</dbReference>
<keyword evidence="5" id="KW-0812">Transmembrane</keyword>
<evidence type="ECO:0000256" key="9">
    <source>
        <dbReference type="SAM" id="SignalP"/>
    </source>
</evidence>
<dbReference type="GO" id="GO:0046819">
    <property type="term" value="P:protein secretion by the type V secretion system"/>
    <property type="evidence" value="ECO:0007669"/>
    <property type="project" value="TreeGrafter"/>
</dbReference>
<organism evidence="11 12">
    <name type="scientific">Providencia alcalifaciens DSM 30120</name>
    <dbReference type="NCBI Taxonomy" id="520999"/>
    <lineage>
        <taxon>Bacteria</taxon>
        <taxon>Pseudomonadati</taxon>
        <taxon>Pseudomonadota</taxon>
        <taxon>Gammaproteobacteria</taxon>
        <taxon>Enterobacterales</taxon>
        <taxon>Morganellaceae</taxon>
        <taxon>Providencia</taxon>
    </lineage>
</organism>
<dbReference type="InterPro" id="IPR013686">
    <property type="entry name" value="Polypept-transport_assoc_ShlB"/>
</dbReference>
<dbReference type="Gene3D" id="3.10.20.310">
    <property type="entry name" value="membrane protein fhac"/>
    <property type="match status" value="1"/>
</dbReference>
<feature type="signal peptide" evidence="9">
    <location>
        <begin position="1"/>
        <end position="27"/>
    </location>
</feature>
<comment type="similarity">
    <text evidence="2">Belongs to the TPS (TC 1.B.20) family.</text>
</comment>
<evidence type="ECO:0000256" key="3">
    <source>
        <dbReference type="ARBA" id="ARBA00022448"/>
    </source>
</evidence>
<dbReference type="Proteomes" id="UP000003729">
    <property type="component" value="Unassembled WGS sequence"/>
</dbReference>
<dbReference type="Gene3D" id="2.40.160.50">
    <property type="entry name" value="membrane protein fhac: a member of the omp85/tpsb transporter family"/>
    <property type="match status" value="1"/>
</dbReference>
<proteinExistence type="inferred from homology"/>
<accession>B6XIU6</accession>
<dbReference type="PIRSF" id="PIRSF029745">
    <property type="entry name" value="FhaC"/>
    <property type="match status" value="1"/>
</dbReference>
<keyword evidence="8" id="KW-0998">Cell outer membrane</keyword>
<dbReference type="eggNOG" id="COG2831">
    <property type="taxonomic scope" value="Bacteria"/>
</dbReference>
<evidence type="ECO:0000256" key="7">
    <source>
        <dbReference type="ARBA" id="ARBA00023136"/>
    </source>
</evidence>
<sequence length="572" mass="64055">MTLMKRNSFWRYGALSFTSFAMLTAFAEPHFPENTGRLLQHQIQQQQAQQLQFEAKAPEVSLSVPIIKSTVQFPKETPCFTIQHVSMTGQKMLPHWVPVQRLANQASGYCLGINGINLLVTDIQNRLIIHGWITTRVLIPEQDLSSGILALVVMPGKVQHIRFTDGSSTYSSLYTAIPTHVGDLLDLRDVEQGLENLKRLPTVQASMEMVPGDGPGDTQIVIHRRQFRYWHVGAWVDNTGSRSTGKNQAGIMLALDNPTSLNDLFYITTTRDLGFSSSKDTTNYSAHYSVPFGYWQFSTTVSDYEYTQTIAGANSDIAYRGKNRSLNLQLSNVLYRDVTAKTTVTYDVNMRETRNFVQNTEIENQKRRTTSWKVGLNHRQFIGQSTLHVGVSYQHGTRWFGAMPAFEELQDAESRDYATALAIVMQFSASASIPFSLADQSLRFDSQYLRQISERPLTPQDQFSIGNRWTVRSFDGERTLSADEGWTLRNTLSWALPLSSQELYLGADYGEISGRGIDINLGSHLAGGVVGLRGAIIPANLSYDLSIGTPFSMPDGFITDPATFAFSVNWNY</sequence>
<protein>
    <submittedName>
        <fullName evidence="11">POTRA domain protein, ShlB-type</fullName>
    </submittedName>
</protein>
<dbReference type="GO" id="GO:0009279">
    <property type="term" value="C:cell outer membrane"/>
    <property type="evidence" value="ECO:0007669"/>
    <property type="project" value="UniProtKB-SubCell"/>
</dbReference>
<keyword evidence="6" id="KW-0653">Protein transport</keyword>
<feature type="chain" id="PRO_5002849648" evidence="9">
    <location>
        <begin position="28"/>
        <end position="572"/>
    </location>
</feature>
<dbReference type="Pfam" id="PF08479">
    <property type="entry name" value="POTRA_2"/>
    <property type="match status" value="1"/>
</dbReference>
<gene>
    <name evidence="11" type="ORF">PROVALCAL_03294</name>
</gene>
<evidence type="ECO:0000259" key="10">
    <source>
        <dbReference type="PROSITE" id="PS51779"/>
    </source>
</evidence>
<evidence type="ECO:0000256" key="4">
    <source>
        <dbReference type="ARBA" id="ARBA00022452"/>
    </source>
</evidence>
<evidence type="ECO:0000256" key="2">
    <source>
        <dbReference type="ARBA" id="ARBA00009055"/>
    </source>
</evidence>
<evidence type="ECO:0000313" key="12">
    <source>
        <dbReference type="Proteomes" id="UP000003729"/>
    </source>
</evidence>
<dbReference type="PANTHER" id="PTHR34597">
    <property type="entry name" value="SLR1661 PROTEIN"/>
    <property type="match status" value="1"/>
</dbReference>
<dbReference type="InterPro" id="IPR034746">
    <property type="entry name" value="POTRA"/>
</dbReference>
<dbReference type="AlphaFoldDB" id="B6XIU6"/>
<keyword evidence="7" id="KW-0472">Membrane</keyword>